<dbReference type="AlphaFoldDB" id="A9A1J6"/>
<dbReference type="HOGENOM" id="CLU_1292064_0_0_2"/>
<dbReference type="InParanoid" id="A9A1J6"/>
<evidence type="ECO:0000313" key="1">
    <source>
        <dbReference type="EMBL" id="ABX13175.1"/>
    </source>
</evidence>
<sequence>MFSKNTSMFMIASVATVMLFSVASSEEAFAHGGQVVSFTLPNGDQRFITIIMGHSNEPTRAQEAGKWSGEHNMELFISDTRTKLNLAEADLKVDKFYYKNDRQYNKAVEKGFKPLVKDADVGGVHGDPGHYYARQILAQPGIYGYHVTGTVDYFGVMDVPIDVKAICRDAPDGGSAFNNPSWFGGFGCTADIDDGKFPAKGKKSNHNNDDKDD</sequence>
<dbReference type="GeneID" id="5774301"/>
<proteinExistence type="predicted"/>
<dbReference type="KEGG" id="nmr:Nmar_1279"/>
<dbReference type="STRING" id="436308.Nmar_1279"/>
<dbReference type="EnsemblBacteria" id="ABX13175">
    <property type="protein sequence ID" value="ABX13175"/>
    <property type="gene ID" value="Nmar_1279"/>
</dbReference>
<dbReference type="OrthoDB" id="385092at2157"/>
<keyword evidence="2" id="KW-1185">Reference proteome</keyword>
<gene>
    <name evidence="1" type="ordered locus">Nmar_1279</name>
</gene>
<evidence type="ECO:0000313" key="2">
    <source>
        <dbReference type="Proteomes" id="UP000000792"/>
    </source>
</evidence>
<name>A9A1J6_NITMS</name>
<dbReference type="EMBL" id="CP000866">
    <property type="protein sequence ID" value="ABX13175.1"/>
    <property type="molecule type" value="Genomic_DNA"/>
</dbReference>
<dbReference type="RefSeq" id="WP_012215662.1">
    <property type="nucleotide sequence ID" value="NC_010085.1"/>
</dbReference>
<dbReference type="Proteomes" id="UP000000792">
    <property type="component" value="Chromosome"/>
</dbReference>
<protein>
    <submittedName>
        <fullName evidence="1">Uncharacterized protein</fullName>
    </submittedName>
</protein>
<accession>A9A1J6</accession>
<reference evidence="1 2" key="1">
    <citation type="journal article" date="2010" name="Proc. Natl. Acad. Sci. U.S.A.">
        <title>Nitrosopumilus maritimus genome reveals unique mechanisms for nitrification and autotrophy in globally distributed marine crenarchaea.</title>
        <authorList>
            <person name="Walker C.B."/>
            <person name="de la Torre J.R."/>
            <person name="Klotz M.G."/>
            <person name="Urakawa H."/>
            <person name="Pinel N."/>
            <person name="Arp D.J."/>
            <person name="Brochier-Armanet C."/>
            <person name="Chain P.S."/>
            <person name="Chan P.P."/>
            <person name="Gollabgir A."/>
            <person name="Hemp J."/>
            <person name="Hugler M."/>
            <person name="Karr E.A."/>
            <person name="Konneke M."/>
            <person name="Shin M."/>
            <person name="Lawton T.J."/>
            <person name="Lowe T."/>
            <person name="Martens-Habbena W."/>
            <person name="Sayavedra-Soto L.A."/>
            <person name="Lang D."/>
            <person name="Sievert S.M."/>
            <person name="Rosenzweig A.C."/>
            <person name="Manning G."/>
            <person name="Stahl D.A."/>
        </authorList>
    </citation>
    <scope>NUCLEOTIDE SEQUENCE [LARGE SCALE GENOMIC DNA]</scope>
    <source>
        <strain evidence="1 2">SCM1</strain>
    </source>
</reference>
<organism evidence="1 2">
    <name type="scientific">Nitrosopumilus maritimus (strain SCM1)</name>
    <dbReference type="NCBI Taxonomy" id="436308"/>
    <lineage>
        <taxon>Archaea</taxon>
        <taxon>Nitrososphaerota</taxon>
        <taxon>Nitrososphaeria</taxon>
        <taxon>Nitrosopumilales</taxon>
        <taxon>Nitrosopumilaceae</taxon>
        <taxon>Nitrosopumilus</taxon>
    </lineage>
</organism>